<evidence type="ECO:0000313" key="1">
    <source>
        <dbReference type="EMBL" id="ADD27287.1"/>
    </source>
</evidence>
<dbReference type="EMBL" id="CP005385">
    <property type="protein sequence ID" value="AGK03741.1"/>
    <property type="molecule type" value="Genomic_DNA"/>
</dbReference>
<evidence type="ECO:0000313" key="2">
    <source>
        <dbReference type="EMBL" id="AGK03741.1"/>
    </source>
</evidence>
<proteinExistence type="predicted"/>
<sequence length="87" mass="9766">MRLVILAEEPPAELRAQLTFFEVCTEEKLLSLTSLYPVKAAPRVLPFLRLCGIEASEVGKSVRSGDLVAWPLPERPGRNSRWMLMLA</sequence>
<dbReference type="Proteomes" id="UP000013026">
    <property type="component" value="Chromosome"/>
</dbReference>
<protein>
    <submittedName>
        <fullName evidence="2">Uncharacterized protein</fullName>
    </submittedName>
</protein>
<organism evidence="2 4">
    <name type="scientific">Meiothermus ruber (strain ATCC 35948 / DSM 1279 / VKM B-1258 / 21)</name>
    <name type="common">Thermus ruber</name>
    <dbReference type="NCBI Taxonomy" id="504728"/>
    <lineage>
        <taxon>Bacteria</taxon>
        <taxon>Thermotogati</taxon>
        <taxon>Deinococcota</taxon>
        <taxon>Deinococci</taxon>
        <taxon>Thermales</taxon>
        <taxon>Thermaceae</taxon>
        <taxon>Meiothermus</taxon>
    </lineage>
</organism>
<evidence type="ECO:0000313" key="4">
    <source>
        <dbReference type="Proteomes" id="UP000013026"/>
    </source>
</evidence>
<evidence type="ECO:0000313" key="3">
    <source>
        <dbReference type="Proteomes" id="UP000006655"/>
    </source>
</evidence>
<reference evidence="2 4" key="3">
    <citation type="submission" date="2013-04" db="EMBL/GenBank/DDBJ databases">
        <authorList>
            <person name="Chin J."/>
            <person name="Alexander D.H."/>
            <person name="Marks P."/>
            <person name="Korlach J."/>
            <person name="Clum A."/>
            <person name="Copeland A."/>
        </authorList>
    </citation>
    <scope>NUCLEOTIDE SEQUENCE [LARGE SCALE GENOMIC DNA]</scope>
    <source>
        <strain evidence="4">ATCC 35948 / DSM 1279 / VKM B-1258 / 21</strain>
        <strain evidence="2">DSM 1279</strain>
    </source>
</reference>
<dbReference type="OrthoDB" id="9895068at2"/>
<dbReference type="EMBL" id="CP001743">
    <property type="protein sequence ID" value="ADD27287.1"/>
    <property type="molecule type" value="Genomic_DNA"/>
</dbReference>
<keyword evidence="3" id="KW-1185">Reference proteome</keyword>
<reference evidence="1 3" key="1">
    <citation type="journal article" date="2010" name="Stand. Genomic Sci.">
        <title>Complete genome sequence of Meiothermus ruber type strain (21).</title>
        <authorList>
            <person name="Tindall B.J."/>
            <person name="Sikorski J."/>
            <person name="Lucas S."/>
            <person name="Goltsman E."/>
            <person name="Copeland A."/>
            <person name="Glavina Del Rio T."/>
            <person name="Nolan M."/>
            <person name="Tice H."/>
            <person name="Cheng J.F."/>
            <person name="Han C."/>
            <person name="Pitluck S."/>
            <person name="Liolios K."/>
            <person name="Ivanova N."/>
            <person name="Mavromatis K."/>
            <person name="Ovchinnikova G."/>
            <person name="Pati A."/>
            <person name="Fahnrich R."/>
            <person name="Goodwin L."/>
            <person name="Chen A."/>
            <person name="Palaniappan K."/>
            <person name="Land M."/>
            <person name="Hauser L."/>
            <person name="Chang Y.J."/>
            <person name="Jeffries C.D."/>
            <person name="Rohde M."/>
            <person name="Goker M."/>
            <person name="Woyke T."/>
            <person name="Bristow J."/>
            <person name="Eisen J.A."/>
            <person name="Markowitz V."/>
            <person name="Hugenholtz P."/>
            <person name="Kyrpides N.C."/>
            <person name="Klenk H.P."/>
            <person name="Lapidus A."/>
        </authorList>
    </citation>
    <scope>NUCLEOTIDE SEQUENCE [LARGE SCALE GENOMIC DNA]</scope>
    <source>
        <strain evidence="3">ATCC 35948 / DSM 1279 / VKM B-1258 / 21</strain>
        <strain evidence="1">DSM 1279</strain>
    </source>
</reference>
<accession>D3PMW2</accession>
<name>D3PMW2_MEIRD</name>
<gene>
    <name evidence="1" type="ordered locus">Mrub_0512</name>
    <name evidence="2" type="ORF">K649_02185</name>
</gene>
<dbReference type="AlphaFoldDB" id="D3PMW2"/>
<dbReference type="PATRIC" id="fig|504728.9.peg.454"/>
<dbReference type="KEGG" id="mrb:Mrub_0512"/>
<dbReference type="KEGG" id="mre:K649_02185"/>
<dbReference type="Proteomes" id="UP000006655">
    <property type="component" value="Chromosome"/>
</dbReference>
<dbReference type="RefSeq" id="WP_013012806.1">
    <property type="nucleotide sequence ID" value="NC_013946.1"/>
</dbReference>
<reference evidence="2" key="2">
    <citation type="submission" date="2013-04" db="EMBL/GenBank/DDBJ databases">
        <title>Non-Hybrid, Finished Microbial Genome Assemblies from Long-Read SMRT Sequencing Data.</title>
        <authorList>
            <person name="Klammer A."/>
            <person name="Drake J."/>
            <person name="Heiner C."/>
            <person name="Clum A."/>
            <person name="Copeland A."/>
            <person name="Huddleston J."/>
            <person name="Eichler E."/>
            <person name="Turner S.W."/>
        </authorList>
    </citation>
    <scope>NUCLEOTIDE SEQUENCE</scope>
    <source>
        <strain evidence="2">DSM 1279</strain>
    </source>
</reference>